<reference evidence="1 2" key="6">
    <citation type="journal article" date="2011" name="Appl. Environ. Microbiol.">
        <title>Involvement of the azorhizobial chromosome partition gene (parA) in the onset of bacteroid differentiation during Sesbania rostrata stem nodule development.</title>
        <authorList>
            <person name="Liu CT."/>
            <person name="Lee KB."/>
            <person name="Wang YS."/>
            <person name="Peng MH."/>
            <person name="Lee KT."/>
            <person name="Suzuki S."/>
            <person name="Suzuki T."/>
            <person name="Oyaizu H."/>
        </authorList>
    </citation>
    <scope>NUCLEOTIDE SEQUENCE [LARGE SCALE GENOMIC DNA]</scope>
    <source>
        <strain evidence="2">ATCC 43989 / DSM 5975 / JCM 20966 / LMG 6465 / NBRC 14845 / NCIMB 13405 / ORS 571</strain>
    </source>
</reference>
<dbReference type="STRING" id="438753.AZC_2156"/>
<reference evidence="2" key="2">
    <citation type="submission" date="2007-04" db="EMBL/GenBank/DDBJ databases">
        <title>Complete genome sequence of the nitrogen-fixing bacterium Azorhizobium caulinodans ORS571.</title>
        <authorList>
            <person name="Lee K.B."/>
            <person name="Backer P.D."/>
            <person name="Aono T."/>
            <person name="Liu C.T."/>
            <person name="Suzuki S."/>
            <person name="Suzuki T."/>
            <person name="Kaneko T."/>
            <person name="Yamada M."/>
            <person name="Tabata S."/>
            <person name="Kupfer D.M."/>
            <person name="Najar F.Z."/>
            <person name="Wiley G.B."/>
            <person name="Roe B."/>
            <person name="Binnewies T."/>
            <person name="Ussery D."/>
            <person name="Vereecke D."/>
            <person name="Gevers D."/>
            <person name="Holsters M."/>
            <person name="Oyaizu H."/>
        </authorList>
    </citation>
    <scope>NUCLEOTIDE SEQUENCE [LARGE SCALE GENOMIC DNA]</scope>
    <source>
        <strain evidence="2">ATCC 43989 / DSM 5975 / JCM 20966 / LMG 6465 / NBRC 14845 / NCIMB 13405 / ORS 571</strain>
    </source>
</reference>
<proteinExistence type="predicted"/>
<reference evidence="1 2" key="5">
    <citation type="journal article" date="2010" name="Appl. Environ. Microbiol.">
        <title>phrR-like gene praR of Azorhizobium caulinodans ORS571 is essential for symbiosis with Sesbania rostrata and is involved in expression of reb genes.</title>
        <authorList>
            <person name="Akiba N."/>
            <person name="Aono T."/>
            <person name="Toyazaki H."/>
            <person name="Sato S."/>
            <person name="Oyaizu H."/>
        </authorList>
    </citation>
    <scope>NUCLEOTIDE SEQUENCE [LARGE SCALE GENOMIC DNA]</scope>
    <source>
        <strain evidence="2">ATCC 43989 / DSM 5975 / JCM 20966 / LMG 6465 / NBRC 14845 / NCIMB 13405 / ORS 571</strain>
    </source>
</reference>
<gene>
    <name evidence="1" type="ordered locus">AZC_2156</name>
</gene>
<reference evidence="1 2" key="1">
    <citation type="journal article" date="2007" name="Appl. Environ. Microbiol.">
        <title>Rhizobial factors required for stem nodule maturation and maintenance in Sesbania rostrata-Azorhizobium caulinodans ORS571 symbiosis.</title>
        <authorList>
            <person name="Suzuki S."/>
            <person name="Aono T."/>
            <person name="Lee KB."/>
            <person name="Suzuki T."/>
            <person name="Liu CT."/>
            <person name="Miwa H."/>
            <person name="Wakao S."/>
            <person name="Iki T."/>
            <person name="Oyaizu H."/>
        </authorList>
    </citation>
    <scope>NUCLEOTIDE SEQUENCE [LARGE SCALE GENOMIC DNA]</scope>
    <source>
        <strain evidence="2">ATCC 43989 / DSM 5975 / JCM 20966 / LMG 6465 / NBRC 14845 / NCIMB 13405 / ORS 571</strain>
    </source>
</reference>
<dbReference type="HOGENOM" id="CLU_133204_1_1_5"/>
<evidence type="ECO:0000313" key="2">
    <source>
        <dbReference type="Proteomes" id="UP000000270"/>
    </source>
</evidence>
<dbReference type="KEGG" id="azc:AZC_2156"/>
<dbReference type="Gene3D" id="3.10.450.40">
    <property type="match status" value="1"/>
</dbReference>
<sequence length="137" mass="15280">MAQAVRYRTGLDRRTGQVLTGWAHVQQSLAVIWTTRFRERVMRLQIGSELRSWLAEDLSPATALGIYADLVVAAHTFEPEYRLTELQFVNATRAGGLALRHSGTYYPEGRFGDYGKAIPIGYGAPVVLAQQVARRMA</sequence>
<reference evidence="1 2" key="4">
    <citation type="journal article" date="2009" name="Appl. Environ. Microbiol.">
        <title>Comparative genome-wide transcriptional profiling of Azorhizobium caulinodans ORS571 grown under free-living and symbiotic conditions.</title>
        <authorList>
            <person name="Tsukada S."/>
            <person name="Aono T."/>
            <person name="Akiba N."/>
            <person name="Lee KB."/>
            <person name="Liu CT."/>
            <person name="Toyazaki H."/>
            <person name="Oyaizu H."/>
        </authorList>
    </citation>
    <scope>NUCLEOTIDE SEQUENCE [LARGE SCALE GENOMIC DNA]</scope>
    <source>
        <strain evidence="2">ATCC 43989 / DSM 5975 / JCM 20966 / LMG 6465 / NBRC 14845 / NCIMB 13405 / ORS 571</strain>
    </source>
</reference>
<dbReference type="EMBL" id="AP009384">
    <property type="protein sequence ID" value="BAF88154.1"/>
    <property type="molecule type" value="Genomic_DNA"/>
</dbReference>
<dbReference type="Proteomes" id="UP000000270">
    <property type="component" value="Chromosome"/>
</dbReference>
<organism evidence="1 2">
    <name type="scientific">Azorhizobium caulinodans (strain ATCC 43989 / DSM 5975 / JCM 20966 / LMG 6465 / NBRC 14845 / NCIMB 13405 / ORS 571)</name>
    <dbReference type="NCBI Taxonomy" id="438753"/>
    <lineage>
        <taxon>Bacteria</taxon>
        <taxon>Pseudomonadati</taxon>
        <taxon>Pseudomonadota</taxon>
        <taxon>Alphaproteobacteria</taxon>
        <taxon>Hyphomicrobiales</taxon>
        <taxon>Xanthobacteraceae</taxon>
        <taxon>Azorhizobium</taxon>
    </lineage>
</organism>
<dbReference type="AlphaFoldDB" id="A8I7S4"/>
<dbReference type="SUPFAM" id="SSF160719">
    <property type="entry name" value="gpW/gp25-like"/>
    <property type="match status" value="1"/>
</dbReference>
<evidence type="ECO:0000313" key="1">
    <source>
        <dbReference type="EMBL" id="BAF88154.1"/>
    </source>
</evidence>
<accession>A8I7S4</accession>
<keyword evidence="2" id="KW-1185">Reference proteome</keyword>
<protein>
    <submittedName>
        <fullName evidence="1">Putative phage gp25 protein</fullName>
    </submittedName>
</protein>
<dbReference type="RefSeq" id="WP_012170683.1">
    <property type="nucleotide sequence ID" value="NC_009937.1"/>
</dbReference>
<name>A8I7S4_AZOC5</name>
<reference evidence="1 2" key="3">
    <citation type="journal article" date="2008" name="BMC Genomics">
        <title>The genome of the versatile nitrogen fixer Azorhizobium caulinodans ORS571.</title>
        <authorList>
            <person name="Lee KB."/>
            <person name="Backer P.D."/>
            <person name="Aono T."/>
            <person name="Liu CT."/>
            <person name="Suzuki S."/>
            <person name="Suzuki T."/>
            <person name="Kaneko T."/>
            <person name="Yamada M."/>
            <person name="Tabata S."/>
            <person name="Kupfer D.M."/>
            <person name="Najar F.Z."/>
            <person name="Wiley G.B."/>
            <person name="Roe B."/>
            <person name="Binnewies T.T."/>
            <person name="Ussery D.W."/>
            <person name="D'Haeze W."/>
            <person name="Herder J.D."/>
            <person name="Gevers D."/>
            <person name="Vereecke D."/>
            <person name="Holsters M."/>
            <person name="Oyaizu H."/>
        </authorList>
    </citation>
    <scope>NUCLEOTIDE SEQUENCE [LARGE SCALE GENOMIC DNA]</scope>
    <source>
        <strain evidence="2">ATCC 43989 / DSM 5975 / JCM 20966 / LMG 6465 / NBRC 14845 / NCIMB 13405 / ORS 571</strain>
    </source>
</reference>
<dbReference type="eggNOG" id="COG3628">
    <property type="taxonomic scope" value="Bacteria"/>
</dbReference>